<name>A0A815DE07_9BILA</name>
<feature type="compositionally biased region" description="Polar residues" evidence="1">
    <location>
        <begin position="486"/>
        <end position="497"/>
    </location>
</feature>
<accession>A0A815DE07</accession>
<comment type="caution">
    <text evidence="2">The sequence shown here is derived from an EMBL/GenBank/DDBJ whole genome shotgun (WGS) entry which is preliminary data.</text>
</comment>
<dbReference type="OrthoDB" id="9999802at2759"/>
<dbReference type="AlphaFoldDB" id="A0A815DE07"/>
<proteinExistence type="predicted"/>
<feature type="region of interest" description="Disordered" evidence="1">
    <location>
        <begin position="295"/>
        <end position="348"/>
    </location>
</feature>
<keyword evidence="3" id="KW-1185">Reference proteome</keyword>
<sequence length="542" mass="61243">MPSNDEVYRLVPYRFFIKDSDADTCKLEKLTNLFPDMKTIIELELFKFNNLTRIVDRLSQVYSVSTAVDKRDDTVHVFLGPYHLVLGSAAVGAMHFKNISTALLSATSTKMPNDPNTTQYQKRRRDAVLRRFRRGVRKLILIKSIIDNLRHASILTPYNQCELYNRGIYDLVLAGHKHDGPNIFNDQNFKGQLDDFQSMNDSEKETSLIASKYMKISALLHLISPTPHLHQTDNSSSVGTTKQNTSSSYNPNNDHSSALFHTTAMCCPHHCKDLPLIKFPIRPSFSHQASLLVTPEPHSRLSTSSNNSSRKSETLKRQTTVNSLPDFSNDTKIKDDIPSSTSTKAPFDLTTEKLDHPINIPIIHTHSPVSQPIINQENVFINSISSILTNYLSSHTNNNLDIVTDDTHSPLSIIPKITLNKSDQSSTVNETNEFNKLLLELKTIVDNKLSIETSTKNQISSSGIIDNKNSIEKHPHNRRKKVISCRTASSQEPSNDNFNKEYLVPLPKKDKLNTPIRSRSFDENHLRTPSMESDTNNNELIL</sequence>
<feature type="region of interest" description="Disordered" evidence="1">
    <location>
        <begin position="467"/>
        <end position="542"/>
    </location>
</feature>
<protein>
    <submittedName>
        <fullName evidence="2">Uncharacterized protein</fullName>
    </submittedName>
</protein>
<feature type="compositionally biased region" description="Low complexity" evidence="1">
    <location>
        <begin position="300"/>
        <end position="309"/>
    </location>
</feature>
<feature type="region of interest" description="Disordered" evidence="1">
    <location>
        <begin position="230"/>
        <end position="253"/>
    </location>
</feature>
<reference evidence="2" key="1">
    <citation type="submission" date="2021-02" db="EMBL/GenBank/DDBJ databases">
        <authorList>
            <person name="Nowell W R."/>
        </authorList>
    </citation>
    <scope>NUCLEOTIDE SEQUENCE</scope>
</reference>
<feature type="compositionally biased region" description="Polar residues" evidence="1">
    <location>
        <begin position="530"/>
        <end position="542"/>
    </location>
</feature>
<feature type="compositionally biased region" description="Polar residues" evidence="1">
    <location>
        <begin position="317"/>
        <end position="328"/>
    </location>
</feature>
<evidence type="ECO:0000313" key="3">
    <source>
        <dbReference type="Proteomes" id="UP000663832"/>
    </source>
</evidence>
<feature type="compositionally biased region" description="Polar residues" evidence="1">
    <location>
        <begin position="232"/>
        <end position="253"/>
    </location>
</feature>
<evidence type="ECO:0000313" key="2">
    <source>
        <dbReference type="EMBL" id="CAF1295943.1"/>
    </source>
</evidence>
<organism evidence="2 3">
    <name type="scientific">Adineta steineri</name>
    <dbReference type="NCBI Taxonomy" id="433720"/>
    <lineage>
        <taxon>Eukaryota</taxon>
        <taxon>Metazoa</taxon>
        <taxon>Spiralia</taxon>
        <taxon>Gnathifera</taxon>
        <taxon>Rotifera</taxon>
        <taxon>Eurotatoria</taxon>
        <taxon>Bdelloidea</taxon>
        <taxon>Adinetida</taxon>
        <taxon>Adinetidae</taxon>
        <taxon>Adineta</taxon>
    </lineage>
</organism>
<evidence type="ECO:0000256" key="1">
    <source>
        <dbReference type="SAM" id="MobiDB-lite"/>
    </source>
</evidence>
<dbReference type="EMBL" id="CAJNOM010000261">
    <property type="protein sequence ID" value="CAF1295943.1"/>
    <property type="molecule type" value="Genomic_DNA"/>
</dbReference>
<dbReference type="Proteomes" id="UP000663832">
    <property type="component" value="Unassembled WGS sequence"/>
</dbReference>
<gene>
    <name evidence="2" type="ORF">QVE165_LOCUS30969</name>
</gene>